<dbReference type="RefSeq" id="WP_284205526.1">
    <property type="nucleotide sequence ID" value="NZ_BSPQ01000021.1"/>
</dbReference>
<reference evidence="2" key="1">
    <citation type="journal article" date="2019" name="Int. J. Syst. Evol. Microbiol.">
        <title>The Global Catalogue of Microorganisms (GCM) 10K type strain sequencing project: providing services to taxonomists for standard genome sequencing and annotation.</title>
        <authorList>
            <consortium name="The Broad Institute Genomics Platform"/>
            <consortium name="The Broad Institute Genome Sequencing Center for Infectious Disease"/>
            <person name="Wu L."/>
            <person name="Ma J."/>
        </authorList>
    </citation>
    <scope>NUCLEOTIDE SEQUENCE [LARGE SCALE GENOMIC DNA]</scope>
    <source>
        <strain evidence="2">NBRC 103166</strain>
    </source>
</reference>
<evidence type="ECO:0000313" key="1">
    <source>
        <dbReference type="EMBL" id="GLS92426.1"/>
    </source>
</evidence>
<dbReference type="PROSITE" id="PS51257">
    <property type="entry name" value="PROKAR_LIPOPROTEIN"/>
    <property type="match status" value="1"/>
</dbReference>
<proteinExistence type="predicted"/>
<sequence>MMNTIRLLLTGALFMLLTGCPLEGDDGNIGIGGINCWDLNEDGINDANEDVSGDGLWNTVDCSAKLAPAQNPDVVFNHQDFCEAFANLGQYPSGCPSATHNIPTGTLTELESGISFFDDGTGGVASCNNSPYNGILSIKPEGNDYKWVLEGGFIAHKSIISTIDELTNKACFNSCDTDPDCIATYAKAGYEPGVDIYTCHKFYHSDTINHWEHYCGTSKSECIHASSTDQRWNVICP</sequence>
<comment type="caution">
    <text evidence="1">The sequence shown here is derived from an EMBL/GenBank/DDBJ whole genome shotgun (WGS) entry which is preliminary data.</text>
</comment>
<name>A0ABQ6E4W7_9GAMM</name>
<evidence type="ECO:0000313" key="2">
    <source>
        <dbReference type="Proteomes" id="UP001157353"/>
    </source>
</evidence>
<accession>A0ABQ6E4W7</accession>
<dbReference type="EMBL" id="BSPQ01000021">
    <property type="protein sequence ID" value="GLS92426.1"/>
    <property type="molecule type" value="Genomic_DNA"/>
</dbReference>
<keyword evidence="2" id="KW-1185">Reference proteome</keyword>
<gene>
    <name evidence="1" type="ORF">GCM10007916_34970</name>
</gene>
<protein>
    <submittedName>
        <fullName evidence="1">Uncharacterized protein</fullName>
    </submittedName>
</protein>
<organism evidence="1 2">
    <name type="scientific">Psychromonas marina</name>
    <dbReference type="NCBI Taxonomy" id="88364"/>
    <lineage>
        <taxon>Bacteria</taxon>
        <taxon>Pseudomonadati</taxon>
        <taxon>Pseudomonadota</taxon>
        <taxon>Gammaproteobacteria</taxon>
        <taxon>Alteromonadales</taxon>
        <taxon>Psychromonadaceae</taxon>
        <taxon>Psychromonas</taxon>
    </lineage>
</organism>
<dbReference type="Proteomes" id="UP001157353">
    <property type="component" value="Unassembled WGS sequence"/>
</dbReference>